<feature type="transmembrane region" description="Helical" evidence="1">
    <location>
        <begin position="20"/>
        <end position="41"/>
    </location>
</feature>
<dbReference type="EMBL" id="JACOPR010000002">
    <property type="protein sequence ID" value="MBC5729804.1"/>
    <property type="molecule type" value="Genomic_DNA"/>
</dbReference>
<dbReference type="RefSeq" id="WP_186962999.1">
    <property type="nucleotide sequence ID" value="NZ_JACOPR010000002.1"/>
</dbReference>
<keyword evidence="3" id="KW-1185">Reference proteome</keyword>
<reference evidence="2 3" key="1">
    <citation type="submission" date="2020-08" db="EMBL/GenBank/DDBJ databases">
        <title>Genome public.</title>
        <authorList>
            <person name="Liu C."/>
            <person name="Sun Q."/>
        </authorList>
    </citation>
    <scope>NUCLEOTIDE SEQUENCE [LARGE SCALE GENOMIC DNA]</scope>
    <source>
        <strain evidence="2 3">New-38</strain>
    </source>
</reference>
<comment type="caution">
    <text evidence="2">The sequence shown here is derived from an EMBL/GenBank/DDBJ whole genome shotgun (WGS) entry which is preliminary data.</text>
</comment>
<proteinExistence type="predicted"/>
<name>A0ABR7HQL3_9FIRM</name>
<protein>
    <submittedName>
        <fullName evidence="2">Uncharacterized protein</fullName>
    </submittedName>
</protein>
<keyword evidence="1" id="KW-0472">Membrane</keyword>
<feature type="transmembrane region" description="Helical" evidence="1">
    <location>
        <begin position="47"/>
        <end position="73"/>
    </location>
</feature>
<evidence type="ECO:0000313" key="3">
    <source>
        <dbReference type="Proteomes" id="UP000660021"/>
    </source>
</evidence>
<dbReference type="Proteomes" id="UP000660021">
    <property type="component" value="Unassembled WGS sequence"/>
</dbReference>
<evidence type="ECO:0000313" key="2">
    <source>
        <dbReference type="EMBL" id="MBC5729804.1"/>
    </source>
</evidence>
<keyword evidence="1" id="KW-1133">Transmembrane helix</keyword>
<gene>
    <name evidence="2" type="ORF">H8S34_03025</name>
</gene>
<evidence type="ECO:0000256" key="1">
    <source>
        <dbReference type="SAM" id="Phobius"/>
    </source>
</evidence>
<organism evidence="2 3">
    <name type="scientific">Pseudoflavonifractor hominis</name>
    <dbReference type="NCBI Taxonomy" id="2763059"/>
    <lineage>
        <taxon>Bacteria</taxon>
        <taxon>Bacillati</taxon>
        <taxon>Bacillota</taxon>
        <taxon>Clostridia</taxon>
        <taxon>Eubacteriales</taxon>
        <taxon>Oscillospiraceae</taxon>
        <taxon>Pseudoflavonifractor</taxon>
    </lineage>
</organism>
<sequence length="110" mass="11849">MARRKRRAAKKRKVEWSKVVCLLAMLAGLLIVQECLFLMYLCIKSGYTAAAAWLTAATGVGEAIIIAGANGYLSLAKSDHKRGGITFEAAKANNFRTDTEENGSIDSPAI</sequence>
<accession>A0ABR7HQL3</accession>
<keyword evidence="1" id="KW-0812">Transmembrane</keyword>